<proteinExistence type="predicted"/>
<keyword evidence="1" id="KW-0732">Signal</keyword>
<dbReference type="InterPro" id="IPR007245">
    <property type="entry name" value="PIG-T"/>
</dbReference>
<dbReference type="PANTHER" id="PTHR12959:SF11">
    <property type="entry name" value="GPI TRANSAMIDASE COMPONENT PIG-T"/>
    <property type="match status" value="1"/>
</dbReference>
<dbReference type="PANTHER" id="PTHR12959">
    <property type="entry name" value="GPI TRANSAMIDASE COMPONENT PIG-T-RELATED"/>
    <property type="match status" value="1"/>
</dbReference>
<dbReference type="GO" id="GO:0042765">
    <property type="term" value="C:GPI-anchor transamidase complex"/>
    <property type="evidence" value="ECO:0007669"/>
    <property type="project" value="InterPro"/>
</dbReference>
<name>A0AAF5DIH2_STRER</name>
<keyword evidence="2" id="KW-1185">Reference proteome</keyword>
<organism evidence="2 3">
    <name type="scientific">Strongyloides stercoralis</name>
    <name type="common">Threadworm</name>
    <dbReference type="NCBI Taxonomy" id="6248"/>
    <lineage>
        <taxon>Eukaryota</taxon>
        <taxon>Metazoa</taxon>
        <taxon>Ecdysozoa</taxon>
        <taxon>Nematoda</taxon>
        <taxon>Chromadorea</taxon>
        <taxon>Rhabditida</taxon>
        <taxon>Tylenchina</taxon>
        <taxon>Panagrolaimomorpha</taxon>
        <taxon>Strongyloidoidea</taxon>
        <taxon>Strongyloididae</taxon>
        <taxon>Strongyloides</taxon>
    </lineage>
</organism>
<dbReference type="Pfam" id="PF04113">
    <property type="entry name" value="Gpi16"/>
    <property type="match status" value="2"/>
</dbReference>
<evidence type="ECO:0000313" key="3">
    <source>
        <dbReference type="WBParaSite" id="TCONS_00011978.p1"/>
    </source>
</evidence>
<reference evidence="3" key="1">
    <citation type="submission" date="2024-02" db="UniProtKB">
        <authorList>
            <consortium name="WormBaseParasite"/>
        </authorList>
    </citation>
    <scope>IDENTIFICATION</scope>
</reference>
<dbReference type="AlphaFoldDB" id="A0AAF5DIH2"/>
<accession>A0AAF5DIH2</accession>
<dbReference type="WBParaSite" id="TCONS_00011978.p1">
    <property type="protein sequence ID" value="TCONS_00011978.p1"/>
    <property type="gene ID" value="XLOC_007150"/>
</dbReference>
<dbReference type="Proteomes" id="UP000035681">
    <property type="component" value="Unplaced"/>
</dbReference>
<evidence type="ECO:0008006" key="4">
    <source>
        <dbReference type="Google" id="ProtNLM"/>
    </source>
</evidence>
<feature type="signal peptide" evidence="1">
    <location>
        <begin position="1"/>
        <end position="21"/>
    </location>
</feature>
<evidence type="ECO:0000256" key="1">
    <source>
        <dbReference type="SAM" id="SignalP"/>
    </source>
</evidence>
<protein>
    <recommendedName>
        <fullName evidence="4">GPI transamidase component PIG-T</fullName>
    </recommendedName>
</protein>
<sequence length="549" mass="63107">MIYYWRIIFFLPLLLISSINTEPLIDNLLGDDFQEKLFITRLKNQKFFAQFDFNIKVENVSSQTYDLFPRTIAEIVEKYSLNYLSFSLAFSNWLTNDWGYQPQPEHPVGTSLKVDFQDYVNPDIIWPNLINALSGIFCGSWHNSATYYTRTTSKFSREAVFPEESVCTENFFPFLKILPCKGVAGIASLMNTERFYAADFNSISLNFNRSTGILKVVTNFVASKDKGLRNFDFESIFGKTLSSSNCRLASSSKVYIEAFEGVEFSVAPNKMLEKFGRKFLMYDLLALDLSSISGTFKNPIIKPIERLSYPPMITVHSSTSHVGEQSGSVITKIRNKYPTEINVVLSQSIQWYIKFFLHTLTFQCNGVNVPFSFKQIIQSRIRDRPYYYKISTTLPSNSLCILKFNYGLHLLKTSEYPPDAEKGRVIEGIKLDLLLPSEIYSSNATYINIEKSDLPNSYIKFIIYGRPVSIQLPLPDFSMPFNVICMVCTVMFNFYGSFHALSTKVFLMPTGSLDEQPILRRLLLRLRKKIRNLLKKKISTVTEEKLKME</sequence>
<feature type="chain" id="PRO_5042284560" description="GPI transamidase component PIG-T" evidence="1">
    <location>
        <begin position="22"/>
        <end position="549"/>
    </location>
</feature>
<evidence type="ECO:0000313" key="2">
    <source>
        <dbReference type="Proteomes" id="UP000035681"/>
    </source>
</evidence>
<dbReference type="GO" id="GO:0016255">
    <property type="term" value="P:attachment of GPI anchor to protein"/>
    <property type="evidence" value="ECO:0007669"/>
    <property type="project" value="InterPro"/>
</dbReference>